<dbReference type="GO" id="GO:0005459">
    <property type="term" value="F:UDP-galactose transmembrane transporter activity"/>
    <property type="evidence" value="ECO:0007669"/>
    <property type="project" value="TreeGrafter"/>
</dbReference>
<sequence length="803" mass="86427">MTLVQLGLCAGSIYTTFLVWGLLQERLTKTPYTTPASFLHPNPQPEYFRSPLFLNTIQALFSSIVACVYLLLRNRGSSKPVAQILGLYTLTPNGIPQQTTAKAEKNGSTPASNDTRAPAGSRWISPLLKRYVLIAALQSTASQLGFLSLRYISYPTLTIAKSCKLVPVLIINVLLYRRKFAPYKYAVVVLVTLGIYLFMAFAPPRPGKKSKGPESSSLVGLLLCFLNLLLDGATNSTQDQVFSKFGRKTVGAGQMMLVMNMISFLLMFFTLSIPLPFLSTPGQPTQLVTALEFTEKHPEVWRDIIAYALAGAVGQVSIFETLQRFGSLTLVSITVTRKLFTMLLSVVVYKHELNRAQWVGVGVVFTGIAIEAREKRREGLAKNKGALGGAAGNSGLGRTAITSMSAAKTLKVDDGMILAMQYLNLAVKIANAKGISLPDTGAIRAGLVSKEAAEEQLKSVDPLAVALEARLAAVKERQGSRGALESAIGSYEKLYDIATLTGGGGGEKGDRGEKGEKLVRLATKLADLHTALGERKEAERWLGRAVGIAALAGAHTPELQNSSISDSVGVKVEEQGKKGGVRAWFGKSNPTPTPTPALATDTMQTTPRTEVEASPTPALTRALITALLSKSAFHATSASLHEALKAQMSALKLTDAELSRLSRLSFSPSSSTSPPTTTSTSAELHKLWLTHHQSILNLHVAETIYGLRRNSGKSSLPSWSSSKKEGKKGEKSLGWIQEATIKAQGVVQELEGERRGKKGGEVELGEKWKKDKQVALVAGRVLRDAKRVLDAASRSRATLESMV</sequence>
<keyword evidence="7 11" id="KW-1133">Transmembrane helix</keyword>
<feature type="compositionally biased region" description="Polar residues" evidence="10">
    <location>
        <begin position="99"/>
        <end position="115"/>
    </location>
</feature>
<evidence type="ECO:0000256" key="8">
    <source>
        <dbReference type="ARBA" id="ARBA00023136"/>
    </source>
</evidence>
<comment type="subcellular location">
    <subcellularLocation>
        <location evidence="1">Endoplasmic reticulum membrane</location>
        <topology evidence="1">Multi-pass membrane protein</topology>
    </subcellularLocation>
</comment>
<dbReference type="EMBL" id="ULHB01000122">
    <property type="protein sequence ID" value="SYW82668.1"/>
    <property type="molecule type" value="Genomic_DNA"/>
</dbReference>
<feature type="transmembrane region" description="Helical" evidence="11">
    <location>
        <begin position="52"/>
        <end position="72"/>
    </location>
</feature>
<evidence type="ECO:0000256" key="11">
    <source>
        <dbReference type="SAM" id="Phobius"/>
    </source>
</evidence>
<keyword evidence="13" id="KW-1185">Reference proteome</keyword>
<feature type="transmembrane region" description="Helical" evidence="11">
    <location>
        <begin position="255"/>
        <end position="277"/>
    </location>
</feature>
<dbReference type="PANTHER" id="PTHR10778">
    <property type="entry name" value="SOLUTE CARRIER FAMILY 35 MEMBER B"/>
    <property type="match status" value="1"/>
</dbReference>
<comment type="similarity">
    <text evidence="2">Belongs to the nucleotide-sugar transporter family. SLC35B subfamily.</text>
</comment>
<dbReference type="GO" id="GO:0005460">
    <property type="term" value="F:UDP-glucose transmembrane transporter activity"/>
    <property type="evidence" value="ECO:0007669"/>
    <property type="project" value="TreeGrafter"/>
</dbReference>
<evidence type="ECO:0000313" key="13">
    <source>
        <dbReference type="Proteomes" id="UP000658997"/>
    </source>
</evidence>
<evidence type="ECO:0000313" key="12">
    <source>
        <dbReference type="EMBL" id="SYW82668.1"/>
    </source>
</evidence>
<evidence type="ECO:0000256" key="4">
    <source>
        <dbReference type="ARBA" id="ARBA00022597"/>
    </source>
</evidence>
<evidence type="ECO:0000256" key="6">
    <source>
        <dbReference type="ARBA" id="ARBA00022824"/>
    </source>
</evidence>
<name>A0A8H8QQQ3_9BASI</name>
<keyword evidence="3" id="KW-0813">Transport</keyword>
<feature type="region of interest" description="Disordered" evidence="10">
    <location>
        <begin position="99"/>
        <end position="118"/>
    </location>
</feature>
<evidence type="ECO:0000256" key="10">
    <source>
        <dbReference type="SAM" id="MobiDB-lite"/>
    </source>
</evidence>
<reference evidence="12" key="1">
    <citation type="submission" date="2018-08" db="EMBL/GenBank/DDBJ databases">
        <authorList>
            <person name="Guldener U."/>
        </authorList>
    </citation>
    <scope>NUCLEOTIDE SEQUENCE</scope>
    <source>
        <strain evidence="12">UB2</strain>
    </source>
</reference>
<keyword evidence="6" id="KW-0256">Endoplasmic reticulum</keyword>
<evidence type="ECO:0000256" key="2">
    <source>
        <dbReference type="ARBA" id="ARBA00010694"/>
    </source>
</evidence>
<evidence type="ECO:0000256" key="3">
    <source>
        <dbReference type="ARBA" id="ARBA00022448"/>
    </source>
</evidence>
<evidence type="ECO:0000256" key="1">
    <source>
        <dbReference type="ARBA" id="ARBA00004477"/>
    </source>
</evidence>
<keyword evidence="5 11" id="KW-0812">Transmembrane</keyword>
<dbReference type="Proteomes" id="UP000658997">
    <property type="component" value="Unassembled WGS sequence"/>
</dbReference>
<feature type="transmembrane region" description="Helical" evidence="11">
    <location>
        <begin position="183"/>
        <end position="203"/>
    </location>
</feature>
<dbReference type="AlphaFoldDB" id="A0A8H8QQQ3"/>
<feature type="region of interest" description="Disordered" evidence="10">
    <location>
        <begin position="710"/>
        <end position="731"/>
    </location>
</feature>
<dbReference type="InterPro" id="IPR037185">
    <property type="entry name" value="EmrE-like"/>
</dbReference>
<feature type="transmembrane region" description="Helical" evidence="11">
    <location>
        <begin position="215"/>
        <end position="234"/>
    </location>
</feature>
<dbReference type="SUPFAM" id="SSF103481">
    <property type="entry name" value="Multidrug resistance efflux transporter EmrE"/>
    <property type="match status" value="1"/>
</dbReference>
<dbReference type="GO" id="GO:0005789">
    <property type="term" value="C:endoplasmic reticulum membrane"/>
    <property type="evidence" value="ECO:0007669"/>
    <property type="project" value="UniProtKB-SubCell"/>
</dbReference>
<organism evidence="12 13">
    <name type="scientific">Ustilago bromivora</name>
    <dbReference type="NCBI Taxonomy" id="307758"/>
    <lineage>
        <taxon>Eukaryota</taxon>
        <taxon>Fungi</taxon>
        <taxon>Dikarya</taxon>
        <taxon>Basidiomycota</taxon>
        <taxon>Ustilaginomycotina</taxon>
        <taxon>Ustilaginomycetes</taxon>
        <taxon>Ustilaginales</taxon>
        <taxon>Ustilaginaceae</taxon>
        <taxon>Ustilago</taxon>
    </lineage>
</organism>
<dbReference type="GO" id="GO:0000139">
    <property type="term" value="C:Golgi membrane"/>
    <property type="evidence" value="ECO:0007669"/>
    <property type="project" value="TreeGrafter"/>
</dbReference>
<dbReference type="PANTHER" id="PTHR10778:SF10">
    <property type="entry name" value="SOLUTE CARRIER FAMILY 35 MEMBER B1"/>
    <property type="match status" value="1"/>
</dbReference>
<keyword evidence="8 11" id="KW-0472">Membrane</keyword>
<feature type="compositionally biased region" description="Low complexity" evidence="10">
    <location>
        <begin position="712"/>
        <end position="721"/>
    </location>
</feature>
<protein>
    <recommendedName>
        <fullName evidence="9">UDP-galactose transporter homolog 1</fullName>
    </recommendedName>
</protein>
<evidence type="ECO:0000256" key="9">
    <source>
        <dbReference type="ARBA" id="ARBA00041103"/>
    </source>
</evidence>
<keyword evidence="4" id="KW-0762">Sugar transport</keyword>
<accession>A0A8H8QQQ3</accession>
<feature type="compositionally biased region" description="Basic and acidic residues" evidence="10">
    <location>
        <begin position="722"/>
        <end position="731"/>
    </location>
</feature>
<evidence type="ECO:0000256" key="7">
    <source>
        <dbReference type="ARBA" id="ARBA00022989"/>
    </source>
</evidence>
<comment type="caution">
    <text evidence="12">The sequence shown here is derived from an EMBL/GenBank/DDBJ whole genome shotgun (WGS) entry which is preliminary data.</text>
</comment>
<evidence type="ECO:0000256" key="5">
    <source>
        <dbReference type="ARBA" id="ARBA00022692"/>
    </source>
</evidence>
<dbReference type="Pfam" id="PF08449">
    <property type="entry name" value="UAA"/>
    <property type="match status" value="1"/>
</dbReference>
<proteinExistence type="inferred from homology"/>
<feature type="region of interest" description="Disordered" evidence="10">
    <location>
        <begin position="581"/>
        <end position="615"/>
    </location>
</feature>
<gene>
    <name evidence="12" type="ORF">UBRO2_04790</name>
</gene>
<dbReference type="InterPro" id="IPR013657">
    <property type="entry name" value="SCL35B1-4/HUT1"/>
</dbReference>